<dbReference type="AlphaFoldDB" id="A0AA39UNG9"/>
<comment type="caution">
    <text evidence="2">The sequence shown here is derived from an EMBL/GenBank/DDBJ whole genome shotgun (WGS) entry which is preliminary data.</text>
</comment>
<keyword evidence="3" id="KW-1185">Reference proteome</keyword>
<evidence type="ECO:0000313" key="2">
    <source>
        <dbReference type="EMBL" id="KAK0490409.1"/>
    </source>
</evidence>
<evidence type="ECO:0000256" key="1">
    <source>
        <dbReference type="SAM" id="MobiDB-lite"/>
    </source>
</evidence>
<sequence length="382" mass="41996">MPYPLAEHRWPNPRRRYQRHAGPPAASKSSVKPKPVSGEHALKFLFDHCPKFPKPTFDGGVGIRDPVLYDMHLHSGLILKDIVLLLDMLGQLVGVVDPRLRHLNGHLPRVPQSALLHPTRVSMYMLPRCSDPPAESDSEADILDRYIPLQGRSSLATSILFASLNQWSNIFRYSTNPYSMKSYALAGGYTSLDTNVIAGAGLPDDLNSDIQLNIETSLSESLMIWDFQCINARNEGVMRAISYLTGSRIPWACCPALQSCGGRFCRKTDGVSDFQFAITGYKTDEDGGIFEDSSDIEFGVSHSGILDKSNINPSVDSVLSTSGQKFKIEGDNLLLEDDSGINDGPVSFNENDFTNAVKIIQQVCAECVNVDATFIVLNAGNR</sequence>
<dbReference type="EMBL" id="JAUEPR010000001">
    <property type="protein sequence ID" value="KAK0490409.1"/>
    <property type="molecule type" value="Genomic_DNA"/>
</dbReference>
<dbReference type="Proteomes" id="UP001175227">
    <property type="component" value="Unassembled WGS sequence"/>
</dbReference>
<name>A0AA39UNG9_9AGAR</name>
<reference evidence="2" key="1">
    <citation type="submission" date="2023-06" db="EMBL/GenBank/DDBJ databases">
        <authorList>
            <consortium name="Lawrence Berkeley National Laboratory"/>
            <person name="Ahrendt S."/>
            <person name="Sahu N."/>
            <person name="Indic B."/>
            <person name="Wong-Bajracharya J."/>
            <person name="Merenyi Z."/>
            <person name="Ke H.-M."/>
            <person name="Monk M."/>
            <person name="Kocsube S."/>
            <person name="Drula E."/>
            <person name="Lipzen A."/>
            <person name="Balint B."/>
            <person name="Henrissat B."/>
            <person name="Andreopoulos B."/>
            <person name="Martin F.M."/>
            <person name="Harder C.B."/>
            <person name="Rigling D."/>
            <person name="Ford K.L."/>
            <person name="Foster G.D."/>
            <person name="Pangilinan J."/>
            <person name="Papanicolaou A."/>
            <person name="Barry K."/>
            <person name="LaButti K."/>
            <person name="Viragh M."/>
            <person name="Koriabine M."/>
            <person name="Yan M."/>
            <person name="Riley R."/>
            <person name="Champramary S."/>
            <person name="Plett K.L."/>
            <person name="Tsai I.J."/>
            <person name="Slot J."/>
            <person name="Sipos G."/>
            <person name="Plett J."/>
            <person name="Nagy L.G."/>
            <person name="Grigoriev I.V."/>
        </authorList>
    </citation>
    <scope>NUCLEOTIDE SEQUENCE</scope>
    <source>
        <strain evidence="2">ICMP 16352</strain>
    </source>
</reference>
<organism evidence="2 3">
    <name type="scientific">Armillaria novae-zelandiae</name>
    <dbReference type="NCBI Taxonomy" id="153914"/>
    <lineage>
        <taxon>Eukaryota</taxon>
        <taxon>Fungi</taxon>
        <taxon>Dikarya</taxon>
        <taxon>Basidiomycota</taxon>
        <taxon>Agaricomycotina</taxon>
        <taxon>Agaricomycetes</taxon>
        <taxon>Agaricomycetidae</taxon>
        <taxon>Agaricales</taxon>
        <taxon>Marasmiineae</taxon>
        <taxon>Physalacriaceae</taxon>
        <taxon>Armillaria</taxon>
    </lineage>
</organism>
<accession>A0AA39UNG9</accession>
<proteinExistence type="predicted"/>
<feature type="compositionally biased region" description="Low complexity" evidence="1">
    <location>
        <begin position="21"/>
        <end position="35"/>
    </location>
</feature>
<evidence type="ECO:0000313" key="3">
    <source>
        <dbReference type="Proteomes" id="UP001175227"/>
    </source>
</evidence>
<protein>
    <submittedName>
        <fullName evidence="2">Uncharacterized protein</fullName>
    </submittedName>
</protein>
<feature type="region of interest" description="Disordered" evidence="1">
    <location>
        <begin position="10"/>
        <end position="35"/>
    </location>
</feature>
<gene>
    <name evidence="2" type="ORF">IW261DRAFT_11917</name>
</gene>